<sequence length="59" mass="6878">MQKEVCSCIRNISRYRSIFSSDDSYINESSRSPRTPSRFLRVDPKVHCKQLAIKFAVPE</sequence>
<proteinExistence type="predicted"/>
<organism evidence="1">
    <name type="scientific">Albugo laibachii Nc14</name>
    <dbReference type="NCBI Taxonomy" id="890382"/>
    <lineage>
        <taxon>Eukaryota</taxon>
        <taxon>Sar</taxon>
        <taxon>Stramenopiles</taxon>
        <taxon>Oomycota</taxon>
        <taxon>Peronosporomycetes</taxon>
        <taxon>Albuginales</taxon>
        <taxon>Albuginaceae</taxon>
        <taxon>Albugo</taxon>
    </lineage>
</organism>
<accession>F0WUI6</accession>
<protein>
    <submittedName>
        <fullName evidence="1">AlNc14C273G9997 protein</fullName>
    </submittedName>
</protein>
<dbReference type="EMBL" id="FR824318">
    <property type="protein sequence ID" value="CCA25067.1"/>
    <property type="molecule type" value="Genomic_DNA"/>
</dbReference>
<name>F0WUI6_9STRA</name>
<dbReference type="AlphaFoldDB" id="F0WUI6"/>
<reference evidence="1" key="1">
    <citation type="journal article" date="2011" name="PLoS Biol.">
        <title>Gene gain and loss during evolution of obligate parasitism in the white rust pathogen of Arabidopsis thaliana.</title>
        <authorList>
            <person name="Kemen E."/>
            <person name="Gardiner A."/>
            <person name="Schultz-Larsen T."/>
            <person name="Kemen A.C."/>
            <person name="Balmuth A.L."/>
            <person name="Robert-Seilaniantz A."/>
            <person name="Bailey K."/>
            <person name="Holub E."/>
            <person name="Studholme D.J."/>
            <person name="Maclean D."/>
            <person name="Jones J.D."/>
        </authorList>
    </citation>
    <scope>NUCLEOTIDE SEQUENCE</scope>
</reference>
<dbReference type="HOGENOM" id="CLU_2965670_0_0_1"/>
<evidence type="ECO:0000313" key="1">
    <source>
        <dbReference type="EMBL" id="CCA25067.1"/>
    </source>
</evidence>
<gene>
    <name evidence="1" type="primary">AlNc14C273G9997</name>
    <name evidence="1" type="ORF">ALNC14_112110</name>
</gene>
<reference evidence="1" key="2">
    <citation type="submission" date="2011-02" db="EMBL/GenBank/DDBJ databases">
        <authorList>
            <person name="MacLean D."/>
        </authorList>
    </citation>
    <scope>NUCLEOTIDE SEQUENCE</scope>
</reference>